<organism evidence="6 7">
    <name type="scientific">Lysinimonas soli</name>
    <dbReference type="NCBI Taxonomy" id="1074233"/>
    <lineage>
        <taxon>Bacteria</taxon>
        <taxon>Bacillati</taxon>
        <taxon>Actinomycetota</taxon>
        <taxon>Actinomycetes</taxon>
        <taxon>Micrococcales</taxon>
        <taxon>Microbacteriaceae</taxon>
        <taxon>Lysinimonas</taxon>
    </lineage>
</organism>
<dbReference type="EMBL" id="JBHSMG010000003">
    <property type="protein sequence ID" value="MFC5502957.1"/>
    <property type="molecule type" value="Genomic_DNA"/>
</dbReference>
<dbReference type="PROSITE" id="PS50931">
    <property type="entry name" value="HTH_LYSR"/>
    <property type="match status" value="1"/>
</dbReference>
<evidence type="ECO:0000313" key="6">
    <source>
        <dbReference type="EMBL" id="MFC5502957.1"/>
    </source>
</evidence>
<dbReference type="InterPro" id="IPR005119">
    <property type="entry name" value="LysR_subst-bd"/>
</dbReference>
<dbReference type="InterPro" id="IPR000847">
    <property type="entry name" value="LysR_HTH_N"/>
</dbReference>
<evidence type="ECO:0000256" key="3">
    <source>
        <dbReference type="ARBA" id="ARBA00023125"/>
    </source>
</evidence>
<evidence type="ECO:0000256" key="2">
    <source>
        <dbReference type="ARBA" id="ARBA00023015"/>
    </source>
</evidence>
<dbReference type="SUPFAM" id="SSF53850">
    <property type="entry name" value="Periplasmic binding protein-like II"/>
    <property type="match status" value="1"/>
</dbReference>
<dbReference type="PANTHER" id="PTHR30346">
    <property type="entry name" value="TRANSCRIPTIONAL DUAL REGULATOR HCAR-RELATED"/>
    <property type="match status" value="1"/>
</dbReference>
<dbReference type="Proteomes" id="UP001596039">
    <property type="component" value="Unassembled WGS sequence"/>
</dbReference>
<evidence type="ECO:0000256" key="4">
    <source>
        <dbReference type="ARBA" id="ARBA00023163"/>
    </source>
</evidence>
<dbReference type="RefSeq" id="WP_386740675.1">
    <property type="nucleotide sequence ID" value="NZ_JBHSMG010000003.1"/>
</dbReference>
<dbReference type="Pfam" id="PF03466">
    <property type="entry name" value="LysR_substrate"/>
    <property type="match status" value="1"/>
</dbReference>
<sequence>MTIAVGGADPDGGLASDLDLRIVRYFVAVAEHANFGRAAQALRLAQPSLSRQIQRLERQLGVQLFVRGPSGSTLTDAGDAFLPHARSLLATARRGAAAARAVDGSDGFTIGYLGGLGVTDAVRTLHSLHPEARIRTRELPDVGAAAALRSGEVDALLARMPLSLDGIRTRTLLEEPRLLLVSSGHPLAGRESVSAEDFELDLRVSCGATDHEWTSFWRLDPASGSPAPLAAARVATFRDKLELVAMGEAIAVVSAGDSRLVERPDLCTMRIRGIEPSRIVTAIRSSEEDALASDFLGLGPTAFGLETSLNEAIDATRGL</sequence>
<keyword evidence="2" id="KW-0805">Transcription regulation</keyword>
<keyword evidence="4" id="KW-0804">Transcription</keyword>
<proteinExistence type="inferred from homology"/>
<reference evidence="7" key="1">
    <citation type="journal article" date="2019" name="Int. J. Syst. Evol. Microbiol.">
        <title>The Global Catalogue of Microorganisms (GCM) 10K type strain sequencing project: providing services to taxonomists for standard genome sequencing and annotation.</title>
        <authorList>
            <consortium name="The Broad Institute Genomics Platform"/>
            <consortium name="The Broad Institute Genome Sequencing Center for Infectious Disease"/>
            <person name="Wu L."/>
            <person name="Ma J."/>
        </authorList>
    </citation>
    <scope>NUCLEOTIDE SEQUENCE [LARGE SCALE GENOMIC DNA]</scope>
    <source>
        <strain evidence="7">CGMCC 4.6997</strain>
    </source>
</reference>
<dbReference type="Pfam" id="PF00126">
    <property type="entry name" value="HTH_1"/>
    <property type="match status" value="1"/>
</dbReference>
<dbReference type="SUPFAM" id="SSF46785">
    <property type="entry name" value="Winged helix' DNA-binding domain"/>
    <property type="match status" value="1"/>
</dbReference>
<protein>
    <submittedName>
        <fullName evidence="6">LysR family transcriptional regulator</fullName>
    </submittedName>
</protein>
<gene>
    <name evidence="6" type="ORF">ACFPJ4_11970</name>
</gene>
<comment type="similarity">
    <text evidence="1">Belongs to the LysR transcriptional regulatory family.</text>
</comment>
<dbReference type="PRINTS" id="PR00039">
    <property type="entry name" value="HTHLYSR"/>
</dbReference>
<evidence type="ECO:0000313" key="7">
    <source>
        <dbReference type="Proteomes" id="UP001596039"/>
    </source>
</evidence>
<dbReference type="Gene3D" id="1.10.10.10">
    <property type="entry name" value="Winged helix-like DNA-binding domain superfamily/Winged helix DNA-binding domain"/>
    <property type="match status" value="1"/>
</dbReference>
<comment type="caution">
    <text evidence="6">The sequence shown here is derived from an EMBL/GenBank/DDBJ whole genome shotgun (WGS) entry which is preliminary data.</text>
</comment>
<keyword evidence="7" id="KW-1185">Reference proteome</keyword>
<dbReference type="InterPro" id="IPR036390">
    <property type="entry name" value="WH_DNA-bd_sf"/>
</dbReference>
<evidence type="ECO:0000259" key="5">
    <source>
        <dbReference type="PROSITE" id="PS50931"/>
    </source>
</evidence>
<feature type="domain" description="HTH lysR-type" evidence="5">
    <location>
        <begin position="18"/>
        <end position="75"/>
    </location>
</feature>
<name>A0ABW0NUJ5_9MICO</name>
<dbReference type="PANTHER" id="PTHR30346:SF0">
    <property type="entry name" value="HCA OPERON TRANSCRIPTIONAL ACTIVATOR HCAR"/>
    <property type="match status" value="1"/>
</dbReference>
<dbReference type="InterPro" id="IPR036388">
    <property type="entry name" value="WH-like_DNA-bd_sf"/>
</dbReference>
<accession>A0ABW0NUJ5</accession>
<dbReference type="Gene3D" id="3.40.190.10">
    <property type="entry name" value="Periplasmic binding protein-like II"/>
    <property type="match status" value="2"/>
</dbReference>
<keyword evidence="3" id="KW-0238">DNA-binding</keyword>
<evidence type="ECO:0000256" key="1">
    <source>
        <dbReference type="ARBA" id="ARBA00009437"/>
    </source>
</evidence>